<name>A0ABV7H644_9BURK</name>
<dbReference type="EMBL" id="JBHRTI010000004">
    <property type="protein sequence ID" value="MFC3147970.1"/>
    <property type="molecule type" value="Genomic_DNA"/>
</dbReference>
<proteinExistence type="predicted"/>
<reference evidence="2" key="1">
    <citation type="journal article" date="2019" name="Int. J. Syst. Evol. Microbiol.">
        <title>The Global Catalogue of Microorganisms (GCM) 10K type strain sequencing project: providing services to taxonomists for standard genome sequencing and annotation.</title>
        <authorList>
            <consortium name="The Broad Institute Genomics Platform"/>
            <consortium name="The Broad Institute Genome Sequencing Center for Infectious Disease"/>
            <person name="Wu L."/>
            <person name="Ma J."/>
        </authorList>
    </citation>
    <scope>NUCLEOTIDE SEQUENCE [LARGE SCALE GENOMIC DNA]</scope>
    <source>
        <strain evidence="2">KCTC 52168</strain>
    </source>
</reference>
<accession>A0ABV7H644</accession>
<sequence>MNHAQIDTPATAAPGFTDDDRARLRLFRYRMSQTAQNLARTHAQATGSPVPLADTLTLIFGRLEDERTGEDTGAEWAAICREPEGMADYLLCAGPVLTIQRTEEPGSRFLAMDCTGRIIGRGDWLQYLLSGLPVRSILEAAGMGR</sequence>
<evidence type="ECO:0000313" key="1">
    <source>
        <dbReference type="EMBL" id="MFC3147970.1"/>
    </source>
</evidence>
<gene>
    <name evidence="1" type="ORF">ACFOEN_09975</name>
</gene>
<keyword evidence="2" id="KW-1185">Reference proteome</keyword>
<comment type="caution">
    <text evidence="1">The sequence shown here is derived from an EMBL/GenBank/DDBJ whole genome shotgun (WGS) entry which is preliminary data.</text>
</comment>
<dbReference type="Proteomes" id="UP001595556">
    <property type="component" value="Unassembled WGS sequence"/>
</dbReference>
<evidence type="ECO:0000313" key="2">
    <source>
        <dbReference type="Proteomes" id="UP001595556"/>
    </source>
</evidence>
<organism evidence="1 2">
    <name type="scientific">Piscinibacterium candidicorallinum</name>
    <dbReference type="NCBI Taxonomy" id="1793872"/>
    <lineage>
        <taxon>Bacteria</taxon>
        <taxon>Pseudomonadati</taxon>
        <taxon>Pseudomonadota</taxon>
        <taxon>Betaproteobacteria</taxon>
        <taxon>Burkholderiales</taxon>
        <taxon>Piscinibacterium</taxon>
    </lineage>
</organism>
<dbReference type="RefSeq" id="WP_377303500.1">
    <property type="nucleotide sequence ID" value="NZ_CP180191.1"/>
</dbReference>
<protein>
    <submittedName>
        <fullName evidence="1">Uncharacterized protein</fullName>
    </submittedName>
</protein>